<sequence>MESHMISEWCSEWWALTDEFDGQFVINKSQLREYITQILRSTEASKLQPVRPIDITPVFEIEITCSHHSNKWDHTSYRLEINFKVARNFARRQTCDFSSGKRVRFEILEPCERVTLCFQRKRHLHEITNSATALIAKLLPEKAAKALCESEYVTVHVLVDHLLSDLMSQDEAEQETEATIDDGTSGSCALKGTYQLRRQPSPRMVVVHQQMARYLAAHRQNQQSHLLVDDEGALLLKMHAHRYGVTRLKRARIYLDVAVEAKLRGVPISFAYMRENLKALYSDVLPPEVSEKLLRLSQDAVLEGLCFWDRPNDEEALSTVVCFFETARRIAPNASVIRRFLKDVHVKLLEIFNSAETNTVERLCVNLDRLNCWTSIMDEVCPRYGDGKFSLLLENHFRDLILPHAEAIVRESLKQFPKYPRLAYEIVEVVVPLTRLSQLAPIDHDFKLWFTDKQTSSLINDILSVEQEDLLLLIGNLTDSNQEFTNRLQDCIKRCEHFVDTFMWRYVGLAGVYCRKLCDVFQALQARLWSIQIDAPTIRYCVQIDAIREIAFACDEVSAFLRLGSTGLCAEFEVAIREVQLKLETSLNALIAKLSARILKSKDLDMLTDLQNASGLIANVNPHDQPKLVVCIWKTFLFRIVEMERTNNECASDLIAESAVSNSIMIW</sequence>
<dbReference type="KEGG" id="vde:111250367"/>
<evidence type="ECO:0000313" key="1">
    <source>
        <dbReference type="EnsemblMetazoa" id="XP_022661235"/>
    </source>
</evidence>
<proteinExistence type="predicted"/>
<dbReference type="Proteomes" id="UP000594260">
    <property type="component" value="Unplaced"/>
</dbReference>
<dbReference type="GeneID" id="111250367"/>
<dbReference type="InParanoid" id="A0A7M7MA65"/>
<dbReference type="AlphaFoldDB" id="A0A7M7MA65"/>
<reference evidence="1" key="1">
    <citation type="submission" date="2021-01" db="UniProtKB">
        <authorList>
            <consortium name="EnsemblMetazoa"/>
        </authorList>
    </citation>
    <scope>IDENTIFICATION</scope>
</reference>
<name>A0A7M7MA65_VARDE</name>
<organism evidence="1 2">
    <name type="scientific">Varroa destructor</name>
    <name type="common">Honeybee mite</name>
    <dbReference type="NCBI Taxonomy" id="109461"/>
    <lineage>
        <taxon>Eukaryota</taxon>
        <taxon>Metazoa</taxon>
        <taxon>Ecdysozoa</taxon>
        <taxon>Arthropoda</taxon>
        <taxon>Chelicerata</taxon>
        <taxon>Arachnida</taxon>
        <taxon>Acari</taxon>
        <taxon>Parasitiformes</taxon>
        <taxon>Mesostigmata</taxon>
        <taxon>Gamasina</taxon>
        <taxon>Dermanyssoidea</taxon>
        <taxon>Varroidae</taxon>
        <taxon>Varroa</taxon>
    </lineage>
</organism>
<dbReference type="EnsemblMetazoa" id="XM_022805500">
    <property type="protein sequence ID" value="XP_022661235"/>
    <property type="gene ID" value="LOC111250367"/>
</dbReference>
<dbReference type="OrthoDB" id="10490405at2759"/>
<evidence type="ECO:0000313" key="2">
    <source>
        <dbReference type="Proteomes" id="UP000594260"/>
    </source>
</evidence>
<protein>
    <submittedName>
        <fullName evidence="1">Uncharacterized protein</fullName>
    </submittedName>
</protein>
<keyword evidence="2" id="KW-1185">Reference proteome</keyword>
<dbReference type="RefSeq" id="XP_022661235.1">
    <property type="nucleotide sequence ID" value="XM_022805500.1"/>
</dbReference>
<accession>A0A7M7MA65</accession>